<evidence type="ECO:0000313" key="2">
    <source>
        <dbReference type="Proteomes" id="UP000278855"/>
    </source>
</evidence>
<name>A0A3N4DN98_9GAMM</name>
<evidence type="ECO:0000313" key="1">
    <source>
        <dbReference type="EMBL" id="RPA27383.1"/>
    </source>
</evidence>
<dbReference type="Proteomes" id="UP000278855">
    <property type="component" value="Unassembled WGS sequence"/>
</dbReference>
<proteinExistence type="predicted"/>
<sequence length="232" mass="27446">MLLPPLAWAKESLSDSWIMTPKDGKSMEFEQAFKKHVARRAELNDPRSWRVYVPVLGDELDRYVIRSCCFGWQGFDEYRQWSEDKDPMTDWQKNVDKLVDKYEHYFSMMDMDNSKWADELTYKYVGVTHYTVKQGHWRAMEEDKKILSEAAKVQKWPYSWSWESSVGGASVLMLAVPYKSYAEMEPPETGFAKMLAMHLGSEDKAKQTLERWASHFESTHYALYEWREDLSM</sequence>
<organism evidence="1 2">
    <name type="scientific">Shewanella psychromarinicola</name>
    <dbReference type="NCBI Taxonomy" id="2487742"/>
    <lineage>
        <taxon>Bacteria</taxon>
        <taxon>Pseudomonadati</taxon>
        <taxon>Pseudomonadota</taxon>
        <taxon>Gammaproteobacteria</taxon>
        <taxon>Alteromonadales</taxon>
        <taxon>Shewanellaceae</taxon>
        <taxon>Shewanella</taxon>
    </lineage>
</organism>
<comment type="caution">
    <text evidence="1">The sequence shown here is derived from an EMBL/GenBank/DDBJ whole genome shotgun (WGS) entry which is preliminary data.</text>
</comment>
<dbReference type="AlphaFoldDB" id="A0A3N4DN98"/>
<gene>
    <name evidence="1" type="ORF">EGC77_17590</name>
</gene>
<dbReference type="EMBL" id="RKKB01000013">
    <property type="protein sequence ID" value="RPA27383.1"/>
    <property type="molecule type" value="Genomic_DNA"/>
</dbReference>
<accession>A0A3N4DN98</accession>
<reference evidence="2" key="1">
    <citation type="submission" date="2018-11" db="EMBL/GenBank/DDBJ databases">
        <title>Shewanella sp. R106.</title>
        <authorList>
            <person name="Hwang Y.J."/>
            <person name="Hwang C.Y."/>
        </authorList>
    </citation>
    <scope>NUCLEOTIDE SEQUENCE [LARGE SCALE GENOMIC DNA]</scope>
    <source>
        <strain evidence="2">R106</strain>
    </source>
</reference>
<protein>
    <submittedName>
        <fullName evidence="1">Uncharacterized protein</fullName>
    </submittedName>
</protein>